<sequence>MKKPPIDNDELALFREAMAGTRPLAQDTIGHDRPRRPKRRQLADQKTAREASFYFSDSYQPHFGESWPNYVRDGVSAGELKKLRRGDYAPEMTLDLHGMTRESAKLELVALIDRAIKDQVFCLCILHGIGTGALKKQVPSWLAQHPKVLAMHSATREYGGQGALLVLVDSVH</sequence>
<dbReference type="PROSITE" id="PS50828">
    <property type="entry name" value="SMR"/>
    <property type="match status" value="1"/>
</dbReference>
<keyword evidence="1 6" id="KW-0540">Nuclease</keyword>
<comment type="similarity">
    <text evidence="6">Belongs to the SmrB family.</text>
</comment>
<dbReference type="STRING" id="584787.GCA_001247655_03199"/>
<dbReference type="GO" id="GO:0004521">
    <property type="term" value="F:RNA endonuclease activity"/>
    <property type="evidence" value="ECO:0007669"/>
    <property type="project" value="UniProtKB-UniRule"/>
</dbReference>
<comment type="function">
    <text evidence="6">Acts as a ribosome collision sensor. Detects stalled/collided disomes (pairs of ribosomes where the leading ribosome is stalled and a second ribosome has collided with it) and endonucleolytically cleaves mRNA at the 5' boundary of the stalled ribosome. Stalled/collided disomes form a new interface (primarily via the 30S subunits) that binds SmrB. Cleaved mRNA becomes available for tmRNA ligation, leading to ribosomal subunit dissociation and rescue of stalled ribosomes.</text>
</comment>
<feature type="domain" description="Smr" evidence="8">
    <location>
        <begin position="94"/>
        <end position="169"/>
    </location>
</feature>
<comment type="caution">
    <text evidence="9">The sequence shown here is derived from an EMBL/GenBank/DDBJ whole genome shotgun (WGS) entry which is preliminary data.</text>
</comment>
<evidence type="ECO:0000256" key="3">
    <source>
        <dbReference type="ARBA" id="ARBA00022759"/>
    </source>
</evidence>
<name>A0A3N1PD67_9GAMM</name>
<keyword evidence="5 6" id="KW-0694">RNA-binding</keyword>
<dbReference type="EMBL" id="RJUL01000002">
    <property type="protein sequence ID" value="ROQ29894.1"/>
    <property type="molecule type" value="Genomic_DNA"/>
</dbReference>
<evidence type="ECO:0000313" key="10">
    <source>
        <dbReference type="Proteomes" id="UP000268033"/>
    </source>
</evidence>
<gene>
    <name evidence="6" type="primary">smrB</name>
    <name evidence="9" type="ORF">EDC28_102269</name>
</gene>
<evidence type="ECO:0000256" key="7">
    <source>
        <dbReference type="SAM" id="MobiDB-lite"/>
    </source>
</evidence>
<dbReference type="GO" id="GO:0019843">
    <property type="term" value="F:rRNA binding"/>
    <property type="evidence" value="ECO:0007669"/>
    <property type="project" value="UniProtKB-UniRule"/>
</dbReference>
<dbReference type="AlphaFoldDB" id="A0A3N1PD67"/>
<dbReference type="NCBIfam" id="NF003432">
    <property type="entry name" value="PRK04946.1"/>
    <property type="match status" value="1"/>
</dbReference>
<dbReference type="GO" id="GO:0016787">
    <property type="term" value="F:hydrolase activity"/>
    <property type="evidence" value="ECO:0007669"/>
    <property type="project" value="UniProtKB-KW"/>
</dbReference>
<keyword evidence="10" id="KW-1185">Reference proteome</keyword>
<dbReference type="Proteomes" id="UP000268033">
    <property type="component" value="Unassembled WGS sequence"/>
</dbReference>
<organism evidence="9 10">
    <name type="scientific">Gallaecimonas pentaromativorans</name>
    <dbReference type="NCBI Taxonomy" id="584787"/>
    <lineage>
        <taxon>Bacteria</taxon>
        <taxon>Pseudomonadati</taxon>
        <taxon>Pseudomonadota</taxon>
        <taxon>Gammaproteobacteria</taxon>
        <taxon>Enterobacterales</taxon>
        <taxon>Gallaecimonadaceae</taxon>
        <taxon>Gallaecimonas</taxon>
    </lineage>
</organism>
<evidence type="ECO:0000256" key="5">
    <source>
        <dbReference type="ARBA" id="ARBA00022884"/>
    </source>
</evidence>
<evidence type="ECO:0000256" key="6">
    <source>
        <dbReference type="HAMAP-Rule" id="MF_01042"/>
    </source>
</evidence>
<keyword evidence="2 6" id="KW-0699">rRNA-binding</keyword>
<reference evidence="9 10" key="1">
    <citation type="submission" date="2018-11" db="EMBL/GenBank/DDBJ databases">
        <title>Genomic Encyclopedia of Type Strains, Phase IV (KMG-IV): sequencing the most valuable type-strain genomes for metagenomic binning, comparative biology and taxonomic classification.</title>
        <authorList>
            <person name="Goeker M."/>
        </authorList>
    </citation>
    <scope>NUCLEOTIDE SEQUENCE [LARGE SCALE GENOMIC DNA]</scope>
    <source>
        <strain evidence="9 10">DSM 21945</strain>
    </source>
</reference>
<feature type="region of interest" description="Disordered" evidence="7">
    <location>
        <begin position="23"/>
        <end position="43"/>
    </location>
</feature>
<dbReference type="InterPro" id="IPR036063">
    <property type="entry name" value="Smr_dom_sf"/>
</dbReference>
<dbReference type="PANTHER" id="PTHR35562:SF1">
    <property type="entry name" value="UPF0115 PROTEIN YFCN"/>
    <property type="match status" value="1"/>
</dbReference>
<dbReference type="PANTHER" id="PTHR35562">
    <property type="entry name" value="DNA ENDONUCLEASE SMRA-RELATED"/>
    <property type="match status" value="1"/>
</dbReference>
<evidence type="ECO:0000256" key="4">
    <source>
        <dbReference type="ARBA" id="ARBA00022801"/>
    </source>
</evidence>
<dbReference type="RefSeq" id="WP_123420759.1">
    <property type="nucleotide sequence ID" value="NZ_RJUL01000002.1"/>
</dbReference>
<protein>
    <recommendedName>
        <fullName evidence="6">Ribosome rescue factor SmrB</fullName>
        <ecNumber evidence="6">3.1.-.-</ecNumber>
    </recommendedName>
</protein>
<dbReference type="InterPro" id="IPR002625">
    <property type="entry name" value="Smr_dom"/>
</dbReference>
<comment type="subunit">
    <text evidence="6">Associates with collided ribosomes, but not with correctly translating polysomes.</text>
</comment>
<dbReference type="Gene3D" id="3.30.1370.110">
    <property type="match status" value="1"/>
</dbReference>
<dbReference type="EC" id="3.1.-.-" evidence="6"/>
<dbReference type="Pfam" id="PF01713">
    <property type="entry name" value="Smr"/>
    <property type="match status" value="1"/>
</dbReference>
<evidence type="ECO:0000259" key="8">
    <source>
        <dbReference type="PROSITE" id="PS50828"/>
    </source>
</evidence>
<dbReference type="HAMAP" id="MF_01042">
    <property type="entry name" value="SmrB"/>
    <property type="match status" value="1"/>
</dbReference>
<keyword evidence="3 6" id="KW-0255">Endonuclease</keyword>
<dbReference type="SUPFAM" id="SSF160443">
    <property type="entry name" value="SMR domain-like"/>
    <property type="match status" value="1"/>
</dbReference>
<evidence type="ECO:0000256" key="2">
    <source>
        <dbReference type="ARBA" id="ARBA00022730"/>
    </source>
</evidence>
<dbReference type="InterPro" id="IPR022990">
    <property type="entry name" value="SmrB-like"/>
</dbReference>
<proteinExistence type="inferred from homology"/>
<dbReference type="GO" id="GO:0072344">
    <property type="term" value="P:rescue of stalled ribosome"/>
    <property type="evidence" value="ECO:0007669"/>
    <property type="project" value="UniProtKB-UniRule"/>
</dbReference>
<evidence type="ECO:0000256" key="1">
    <source>
        <dbReference type="ARBA" id="ARBA00022722"/>
    </source>
</evidence>
<dbReference type="SMART" id="SM00463">
    <property type="entry name" value="SMR"/>
    <property type="match status" value="1"/>
</dbReference>
<accession>A0A3N1PD67</accession>
<evidence type="ECO:0000313" key="9">
    <source>
        <dbReference type="EMBL" id="ROQ29894.1"/>
    </source>
</evidence>
<keyword evidence="4 6" id="KW-0378">Hydrolase</keyword>